<sequence length="42" mass="4859">MRGRLRSWLWRGLIAAVLALVFLAYLQPGFVVDLANRAYMCF</sequence>
<dbReference type="EMBL" id="LROM01000042">
    <property type="protein sequence ID" value="OFA08721.1"/>
    <property type="molecule type" value="Genomic_DNA"/>
</dbReference>
<accession>A0A1E7X6V1</accession>
<dbReference type="AlphaFoldDB" id="A0A1E7X6V1"/>
<protein>
    <submittedName>
        <fullName evidence="1">Uncharacterized protein</fullName>
    </submittedName>
</protein>
<evidence type="ECO:0000313" key="1">
    <source>
        <dbReference type="EMBL" id="OFA08721.1"/>
    </source>
</evidence>
<comment type="caution">
    <text evidence="1">The sequence shown here is derived from an EMBL/GenBank/DDBJ whole genome shotgun (WGS) entry which is preliminary data.</text>
</comment>
<reference evidence="2" key="1">
    <citation type="journal article" date="2016" name="Front. Microbiol.">
        <title>Molecular Keys to the Janthinobacterium and Duganella spp. Interaction with the Plant Pathogen Fusarium graminearum.</title>
        <authorList>
            <person name="Haack F.S."/>
            <person name="Poehlein A."/>
            <person name="Kroger C."/>
            <person name="Voigt C.A."/>
            <person name="Piepenbring M."/>
            <person name="Bode H.B."/>
            <person name="Daniel R."/>
            <person name="Schafer W."/>
            <person name="Streit W.R."/>
        </authorList>
    </citation>
    <scope>NUCLEOTIDE SEQUENCE [LARGE SCALE GENOMIC DNA]</scope>
    <source>
        <strain evidence="2">T54</strain>
    </source>
</reference>
<name>A0A1E7X6V1_9BURK</name>
<gene>
    <name evidence="1" type="ORF">DUPY_05690</name>
</gene>
<dbReference type="Proteomes" id="UP000175989">
    <property type="component" value="Unassembled WGS sequence"/>
</dbReference>
<proteinExistence type="predicted"/>
<keyword evidence="2" id="KW-1185">Reference proteome</keyword>
<organism evidence="1 2">
    <name type="scientific">Duganella phyllosphaerae</name>
    <dbReference type="NCBI Taxonomy" id="762836"/>
    <lineage>
        <taxon>Bacteria</taxon>
        <taxon>Pseudomonadati</taxon>
        <taxon>Pseudomonadota</taxon>
        <taxon>Betaproteobacteria</taxon>
        <taxon>Burkholderiales</taxon>
        <taxon>Oxalobacteraceae</taxon>
        <taxon>Telluria group</taxon>
        <taxon>Duganella</taxon>
    </lineage>
</organism>
<evidence type="ECO:0000313" key="2">
    <source>
        <dbReference type="Proteomes" id="UP000175989"/>
    </source>
</evidence>